<gene>
    <name evidence="1" type="ORF">MHA02_38150</name>
</gene>
<dbReference type="EMBL" id="BJZT01000043">
    <property type="protein sequence ID" value="GEP01428.1"/>
    <property type="molecule type" value="Genomic_DNA"/>
</dbReference>
<sequence>MGSAFGQNNKRADLIALVKKKVGRVTDLQVNQFFGDFSGDGRDDALVVAYYASRGGGNSFEIAVMLFEAVGSGFRYLRDVPNVYGESPRGATFQRGQIKVTLTTLGPNDARCCPSVPKEYTIRTP</sequence>
<dbReference type="Proteomes" id="UP000321258">
    <property type="component" value="Unassembled WGS sequence"/>
</dbReference>
<reference evidence="1 2" key="1">
    <citation type="submission" date="2019-07" db="EMBL/GenBank/DDBJ databases">
        <title>Whole genome shotgun sequence of Methylobacterium haplocladii NBRC 107714.</title>
        <authorList>
            <person name="Hosoyama A."/>
            <person name="Uohara A."/>
            <person name="Ohji S."/>
            <person name="Ichikawa N."/>
        </authorList>
    </citation>
    <scope>NUCLEOTIDE SEQUENCE [LARGE SCALE GENOMIC DNA]</scope>
    <source>
        <strain evidence="1 2">NBRC 107714</strain>
    </source>
</reference>
<dbReference type="AlphaFoldDB" id="A0A512IUP6"/>
<evidence type="ECO:0000313" key="1">
    <source>
        <dbReference type="EMBL" id="GEP01428.1"/>
    </source>
</evidence>
<organism evidence="1 2">
    <name type="scientific">Methylobacterium haplocladii</name>
    <dbReference type="NCBI Taxonomy" id="1176176"/>
    <lineage>
        <taxon>Bacteria</taxon>
        <taxon>Pseudomonadati</taxon>
        <taxon>Pseudomonadota</taxon>
        <taxon>Alphaproteobacteria</taxon>
        <taxon>Hyphomicrobiales</taxon>
        <taxon>Methylobacteriaceae</taxon>
        <taxon>Methylobacterium</taxon>
    </lineage>
</organism>
<evidence type="ECO:0000313" key="2">
    <source>
        <dbReference type="Proteomes" id="UP000321258"/>
    </source>
</evidence>
<comment type="caution">
    <text evidence="1">The sequence shown here is derived from an EMBL/GenBank/DDBJ whole genome shotgun (WGS) entry which is preliminary data.</text>
</comment>
<keyword evidence="2" id="KW-1185">Reference proteome</keyword>
<name>A0A512IUP6_9HYPH</name>
<protein>
    <submittedName>
        <fullName evidence="1">Uncharacterized protein</fullName>
    </submittedName>
</protein>
<proteinExistence type="predicted"/>
<accession>A0A512IUP6</accession>